<evidence type="ECO:0000256" key="1">
    <source>
        <dbReference type="SAM" id="Phobius"/>
    </source>
</evidence>
<reference evidence="2 3" key="1">
    <citation type="submission" date="2016-08" db="EMBL/GenBank/DDBJ databases">
        <authorList>
            <person name="Loux V."/>
            <person name="Rue O."/>
        </authorList>
    </citation>
    <scope>NUCLEOTIDE SEQUENCE [LARGE SCALE GENOMIC DNA]</scope>
    <source>
        <strain evidence="2 3">WSBC_10311</strain>
    </source>
</reference>
<gene>
    <name evidence="2" type="ORF">BC10311_06328</name>
</gene>
<dbReference type="Gene3D" id="3.40.640.10">
    <property type="entry name" value="Type I PLP-dependent aspartate aminotransferase-like (Major domain)"/>
    <property type="match status" value="1"/>
</dbReference>
<dbReference type="InterPro" id="IPR015421">
    <property type="entry name" value="PyrdxlP-dep_Trfase_major"/>
</dbReference>
<name>A0AB37Z1X6_9BACI</name>
<feature type="transmembrane region" description="Helical" evidence="1">
    <location>
        <begin position="45"/>
        <end position="63"/>
    </location>
</feature>
<proteinExistence type="predicted"/>
<sequence>MNRNDWQSMHLGQIIFSFPIAIMKMIMSVCRLHHKIIIACNLHKSILLVIIFTGAKVVFVKQFF</sequence>
<comment type="caution">
    <text evidence="2">The sequence shown here is derived from an EMBL/GenBank/DDBJ whole genome shotgun (WGS) entry which is preliminary data.</text>
</comment>
<feature type="transmembrane region" description="Helical" evidence="1">
    <location>
        <begin position="12"/>
        <end position="33"/>
    </location>
</feature>
<evidence type="ECO:0000313" key="3">
    <source>
        <dbReference type="Proteomes" id="UP000195728"/>
    </source>
</evidence>
<keyword evidence="1" id="KW-1133">Transmembrane helix</keyword>
<dbReference type="EMBL" id="FMBG01000025">
    <property type="protein sequence ID" value="SCC69373.1"/>
    <property type="molecule type" value="Genomic_DNA"/>
</dbReference>
<dbReference type="Proteomes" id="UP000195728">
    <property type="component" value="Unassembled WGS sequence"/>
</dbReference>
<protein>
    <submittedName>
        <fullName evidence="2">Uncharacterized protein</fullName>
    </submittedName>
</protein>
<keyword evidence="1" id="KW-0812">Transmembrane</keyword>
<dbReference type="AlphaFoldDB" id="A0AB37Z1X6"/>
<accession>A0AB37Z1X6</accession>
<organism evidence="2 3">
    <name type="scientific">Bacillus wiedmannii</name>
    <dbReference type="NCBI Taxonomy" id="1890302"/>
    <lineage>
        <taxon>Bacteria</taxon>
        <taxon>Bacillati</taxon>
        <taxon>Bacillota</taxon>
        <taxon>Bacilli</taxon>
        <taxon>Bacillales</taxon>
        <taxon>Bacillaceae</taxon>
        <taxon>Bacillus</taxon>
        <taxon>Bacillus cereus group</taxon>
    </lineage>
</organism>
<keyword evidence="1" id="KW-0472">Membrane</keyword>
<evidence type="ECO:0000313" key="2">
    <source>
        <dbReference type="EMBL" id="SCC69373.1"/>
    </source>
</evidence>